<evidence type="ECO:0000313" key="6">
    <source>
        <dbReference type="EMBL" id="RFA29096.1"/>
    </source>
</evidence>
<organism evidence="6 7">
    <name type="scientific">Subtercola boreus</name>
    <dbReference type="NCBI Taxonomy" id="120213"/>
    <lineage>
        <taxon>Bacteria</taxon>
        <taxon>Bacillati</taxon>
        <taxon>Actinomycetota</taxon>
        <taxon>Actinomycetes</taxon>
        <taxon>Micrococcales</taxon>
        <taxon>Microbacteriaceae</taxon>
        <taxon>Subtercola</taxon>
    </lineage>
</organism>
<dbReference type="Gene3D" id="3.40.190.10">
    <property type="entry name" value="Periplasmic binding protein-like II"/>
    <property type="match status" value="1"/>
</dbReference>
<keyword evidence="2" id="KW-0813">Transport</keyword>
<dbReference type="Pfam" id="PF13416">
    <property type="entry name" value="SBP_bac_8"/>
    <property type="match status" value="1"/>
</dbReference>
<dbReference type="OrthoDB" id="9780991at2"/>
<feature type="compositionally biased region" description="Low complexity" evidence="4">
    <location>
        <begin position="398"/>
        <end position="409"/>
    </location>
</feature>
<evidence type="ECO:0000256" key="4">
    <source>
        <dbReference type="SAM" id="MobiDB-lite"/>
    </source>
</evidence>
<keyword evidence="3 5" id="KW-0732">Signal</keyword>
<dbReference type="SUPFAM" id="SSF53850">
    <property type="entry name" value="Periplasmic binding protein-like II"/>
    <property type="match status" value="1"/>
</dbReference>
<dbReference type="AlphaFoldDB" id="A0A3E0WGP0"/>
<dbReference type="InterPro" id="IPR006059">
    <property type="entry name" value="SBP"/>
</dbReference>
<name>A0A3E0WGP0_9MICO</name>
<evidence type="ECO:0000256" key="1">
    <source>
        <dbReference type="ARBA" id="ARBA00008520"/>
    </source>
</evidence>
<feature type="chain" id="PRO_5038580632" description="ABC transporter substrate-binding protein" evidence="5">
    <location>
        <begin position="20"/>
        <end position="409"/>
    </location>
</feature>
<gene>
    <name evidence="6" type="ORF">B7R25_02220</name>
</gene>
<accession>A0A3E0WGP0</accession>
<dbReference type="GO" id="GO:1901982">
    <property type="term" value="F:maltose binding"/>
    <property type="evidence" value="ECO:0007669"/>
    <property type="project" value="TreeGrafter"/>
</dbReference>
<evidence type="ECO:0000313" key="7">
    <source>
        <dbReference type="Proteomes" id="UP000257080"/>
    </source>
</evidence>
<feature type="signal peptide" evidence="5">
    <location>
        <begin position="1"/>
        <end position="19"/>
    </location>
</feature>
<feature type="region of interest" description="Disordered" evidence="4">
    <location>
        <begin position="390"/>
        <end position="409"/>
    </location>
</feature>
<evidence type="ECO:0000256" key="3">
    <source>
        <dbReference type="ARBA" id="ARBA00022729"/>
    </source>
</evidence>
<dbReference type="PANTHER" id="PTHR30061:SF50">
    <property type="entry name" value="MALTOSE_MALTODEXTRIN-BINDING PERIPLASMIC PROTEIN"/>
    <property type="match status" value="1"/>
</dbReference>
<dbReference type="PROSITE" id="PS51257">
    <property type="entry name" value="PROKAR_LIPOPROTEIN"/>
    <property type="match status" value="1"/>
</dbReference>
<dbReference type="GO" id="GO:0015768">
    <property type="term" value="P:maltose transport"/>
    <property type="evidence" value="ECO:0007669"/>
    <property type="project" value="TreeGrafter"/>
</dbReference>
<evidence type="ECO:0008006" key="8">
    <source>
        <dbReference type="Google" id="ProtNLM"/>
    </source>
</evidence>
<reference evidence="6 7" key="1">
    <citation type="submission" date="2017-04" db="EMBL/GenBank/DDBJ databases">
        <title>Comparative genome analysis of Subtercola boreus.</title>
        <authorList>
            <person name="Cho Y.-J."/>
            <person name="Cho A."/>
            <person name="Kim O.-S."/>
            <person name="Lee J.-I."/>
        </authorList>
    </citation>
    <scope>NUCLEOTIDE SEQUENCE [LARGE SCALE GENOMIC DNA]</scope>
    <source>
        <strain evidence="6 7">P28004</strain>
    </source>
</reference>
<dbReference type="Proteomes" id="UP000257080">
    <property type="component" value="Unassembled WGS sequence"/>
</dbReference>
<comment type="similarity">
    <text evidence="1">Belongs to the bacterial solute-binding protein 1 family.</text>
</comment>
<dbReference type="EMBL" id="NBXE01000006">
    <property type="protein sequence ID" value="RFA29096.1"/>
    <property type="molecule type" value="Genomic_DNA"/>
</dbReference>
<proteinExistence type="inferred from homology"/>
<sequence length="409" mass="42173">MKKVLAIAAALSATALVLAGCSATGGDSGSKTLQVLTYAQGDQVPMYKKFFDQCSADTGYTFEQLQVPANDLLNKAVQLTASGSGPAVILADNQMIAGLANAKALAPITLGSLSASDFVEGPLKSGQFDGKQYGLPVGNNGEVIVYNKKLLADAGLAVPTSWDTLTAAAKALTTSDRYGFGQTFQGGETLSWNYWAQLWSAGGSIAKLDSPAAVESATFWASFLKDGTAPQASLQWQSDNLISEVAAGRLAMAQVGTWTLSKLLSEAKDAGVDIGITTQVSKSGDAPVVPFGGEVMAAGASATGDALKAVNDCIVSWSSDTAGLAERDEFLGYLPSYIPAQAAVLKATPYLQVLSDQLADSRGRTEEVGPNYQSRTVAVSTALQQIATGAATPEEAMKTAQTSAAAADK</sequence>
<dbReference type="GO" id="GO:0042956">
    <property type="term" value="P:maltodextrin transmembrane transport"/>
    <property type="evidence" value="ECO:0007669"/>
    <property type="project" value="TreeGrafter"/>
</dbReference>
<evidence type="ECO:0000256" key="5">
    <source>
        <dbReference type="SAM" id="SignalP"/>
    </source>
</evidence>
<evidence type="ECO:0000256" key="2">
    <source>
        <dbReference type="ARBA" id="ARBA00022448"/>
    </source>
</evidence>
<comment type="caution">
    <text evidence="6">The sequence shown here is derived from an EMBL/GenBank/DDBJ whole genome shotgun (WGS) entry which is preliminary data.</text>
</comment>
<protein>
    <recommendedName>
        <fullName evidence="8">ABC transporter substrate-binding protein</fullName>
    </recommendedName>
</protein>
<dbReference type="GO" id="GO:0055052">
    <property type="term" value="C:ATP-binding cassette (ABC) transporter complex, substrate-binding subunit-containing"/>
    <property type="evidence" value="ECO:0007669"/>
    <property type="project" value="TreeGrafter"/>
</dbReference>
<dbReference type="PANTHER" id="PTHR30061">
    <property type="entry name" value="MALTOSE-BINDING PERIPLASMIC PROTEIN"/>
    <property type="match status" value="1"/>
</dbReference>